<dbReference type="STRING" id="1464122.SAMN05421737_10581"/>
<evidence type="ECO:0000256" key="5">
    <source>
        <dbReference type="ARBA" id="ARBA00023600"/>
    </source>
</evidence>
<dbReference type="Pfam" id="PF05105">
    <property type="entry name" value="Phage_holin_4_1"/>
    <property type="match status" value="1"/>
</dbReference>
<comment type="subcellular location">
    <subcellularLocation>
        <location evidence="1">Membrane</location>
        <topology evidence="1">Multi-pass membrane protein</topology>
    </subcellularLocation>
</comment>
<name>A0A1G6IL53_9BACI</name>
<evidence type="ECO:0000256" key="6">
    <source>
        <dbReference type="SAM" id="Phobius"/>
    </source>
</evidence>
<evidence type="ECO:0000256" key="3">
    <source>
        <dbReference type="ARBA" id="ARBA00022989"/>
    </source>
</evidence>
<gene>
    <name evidence="7" type="ORF">SAMN05421737_10581</name>
</gene>
<keyword evidence="4 6" id="KW-0472">Membrane</keyword>
<dbReference type="NCBIfam" id="TIGR01593">
    <property type="entry name" value="holin_tox_secr"/>
    <property type="match status" value="1"/>
</dbReference>
<accession>A0A1G6IL53</accession>
<keyword evidence="2 6" id="KW-0812">Transmembrane</keyword>
<reference evidence="8" key="1">
    <citation type="submission" date="2016-09" db="EMBL/GenBank/DDBJ databases">
        <authorList>
            <person name="Varghese N."/>
            <person name="Submissions S."/>
        </authorList>
    </citation>
    <scope>NUCLEOTIDE SEQUENCE [LARGE SCALE GENOMIC DNA]</scope>
    <source>
        <strain evidence="8">25nlg</strain>
    </source>
</reference>
<dbReference type="Proteomes" id="UP000242662">
    <property type="component" value="Unassembled WGS sequence"/>
</dbReference>
<feature type="transmembrane region" description="Helical" evidence="6">
    <location>
        <begin position="64"/>
        <end position="96"/>
    </location>
</feature>
<evidence type="ECO:0000313" key="7">
    <source>
        <dbReference type="EMBL" id="SDC06486.1"/>
    </source>
</evidence>
<evidence type="ECO:0000256" key="2">
    <source>
        <dbReference type="ARBA" id="ARBA00022692"/>
    </source>
</evidence>
<dbReference type="GO" id="GO:0016020">
    <property type="term" value="C:membrane"/>
    <property type="evidence" value="ECO:0007669"/>
    <property type="project" value="UniProtKB-SubCell"/>
</dbReference>
<dbReference type="OrthoDB" id="88184at2"/>
<feature type="transmembrane region" description="Helical" evidence="6">
    <location>
        <begin position="20"/>
        <end position="43"/>
    </location>
</feature>
<dbReference type="EMBL" id="FMYM01000005">
    <property type="protein sequence ID" value="SDC06486.1"/>
    <property type="molecule type" value="Genomic_DNA"/>
</dbReference>
<comment type="similarity">
    <text evidence="5">Belongs to the bacteriophage holin family. Cp-1 holin subfamily.</text>
</comment>
<proteinExistence type="inferred from homology"/>
<keyword evidence="8" id="KW-1185">Reference proteome</keyword>
<evidence type="ECO:0000256" key="4">
    <source>
        <dbReference type="ARBA" id="ARBA00023136"/>
    </source>
</evidence>
<sequence length="137" mass="14989">MEHVSLFLNMENLEVARLYLFGSVKFLDLLLVVMALDIITGVAKAIKNGTLWSRTSLFGYTRKLLVLVVVVLANVVDKVLGMGGAITYATVIFYIVNEGLSILENLAQMNVVVPKKLAGKLQVMETEATKKETGGNE</sequence>
<dbReference type="AlphaFoldDB" id="A0A1G6IL53"/>
<keyword evidence="3 6" id="KW-1133">Transmembrane helix</keyword>
<dbReference type="InterPro" id="IPR006480">
    <property type="entry name" value="Phage_holin_4_1"/>
</dbReference>
<evidence type="ECO:0000256" key="1">
    <source>
        <dbReference type="ARBA" id="ARBA00004141"/>
    </source>
</evidence>
<protein>
    <submittedName>
        <fullName evidence="7">Holin, Cph1 family</fullName>
    </submittedName>
</protein>
<organism evidence="7 8">
    <name type="scientific">Shouchella lonarensis</name>
    <dbReference type="NCBI Taxonomy" id="1464122"/>
    <lineage>
        <taxon>Bacteria</taxon>
        <taxon>Bacillati</taxon>
        <taxon>Bacillota</taxon>
        <taxon>Bacilli</taxon>
        <taxon>Bacillales</taxon>
        <taxon>Bacillaceae</taxon>
        <taxon>Shouchella</taxon>
    </lineage>
</organism>
<evidence type="ECO:0000313" key="8">
    <source>
        <dbReference type="Proteomes" id="UP000242662"/>
    </source>
</evidence>
<dbReference type="RefSeq" id="WP_090775444.1">
    <property type="nucleotide sequence ID" value="NZ_FMYM01000005.1"/>
</dbReference>